<evidence type="ECO:0000256" key="1">
    <source>
        <dbReference type="SAM" id="Phobius"/>
    </source>
</evidence>
<evidence type="ECO:0000313" key="3">
    <source>
        <dbReference type="Proteomes" id="UP001157006"/>
    </source>
</evidence>
<gene>
    <name evidence="2" type="ORF">VFH_I284840</name>
</gene>
<accession>A0AAV0YPH0</accession>
<organism evidence="2 3">
    <name type="scientific">Vicia faba</name>
    <name type="common">Broad bean</name>
    <name type="synonym">Faba vulgaris</name>
    <dbReference type="NCBI Taxonomy" id="3906"/>
    <lineage>
        <taxon>Eukaryota</taxon>
        <taxon>Viridiplantae</taxon>
        <taxon>Streptophyta</taxon>
        <taxon>Embryophyta</taxon>
        <taxon>Tracheophyta</taxon>
        <taxon>Spermatophyta</taxon>
        <taxon>Magnoliopsida</taxon>
        <taxon>eudicotyledons</taxon>
        <taxon>Gunneridae</taxon>
        <taxon>Pentapetalae</taxon>
        <taxon>rosids</taxon>
        <taxon>fabids</taxon>
        <taxon>Fabales</taxon>
        <taxon>Fabaceae</taxon>
        <taxon>Papilionoideae</taxon>
        <taxon>50 kb inversion clade</taxon>
        <taxon>NPAAA clade</taxon>
        <taxon>Hologalegina</taxon>
        <taxon>IRL clade</taxon>
        <taxon>Fabeae</taxon>
        <taxon>Vicia</taxon>
    </lineage>
</organism>
<proteinExistence type="predicted"/>
<feature type="transmembrane region" description="Helical" evidence="1">
    <location>
        <begin position="37"/>
        <end position="59"/>
    </location>
</feature>
<keyword evidence="3" id="KW-1185">Reference proteome</keyword>
<protein>
    <submittedName>
        <fullName evidence="2">Uncharacterized protein</fullName>
    </submittedName>
</protein>
<dbReference type="AlphaFoldDB" id="A0AAV0YPH0"/>
<reference evidence="2 3" key="1">
    <citation type="submission" date="2023-01" db="EMBL/GenBank/DDBJ databases">
        <authorList>
            <person name="Kreplak J."/>
        </authorList>
    </citation>
    <scope>NUCLEOTIDE SEQUENCE [LARGE SCALE GENOMIC DNA]</scope>
</reference>
<evidence type="ECO:0000313" key="2">
    <source>
        <dbReference type="EMBL" id="CAI8587123.1"/>
    </source>
</evidence>
<dbReference type="EMBL" id="OX451736">
    <property type="protein sequence ID" value="CAI8587123.1"/>
    <property type="molecule type" value="Genomic_DNA"/>
</dbReference>
<keyword evidence="1" id="KW-0812">Transmembrane</keyword>
<dbReference type="Gene3D" id="6.10.250.1190">
    <property type="match status" value="1"/>
</dbReference>
<dbReference type="Proteomes" id="UP001157006">
    <property type="component" value="Chromosome 1L"/>
</dbReference>
<keyword evidence="1" id="KW-1133">Transmembrane helix</keyword>
<keyword evidence="1" id="KW-0472">Membrane</keyword>
<name>A0AAV0YPH0_VICFA</name>
<sequence length="168" mass="18842">MSVNGRVSGSNGRLSQKIKSRKGNESLHVSNSTWTCLWKHFLCWVFGVFVAIGSVWFIFSSFNYKPLTYEAACEKSTQTLLQRYNVSTKQLHALASLFSGSDQILSNCIDEKRLQILLSGGIVKKTPHSMCPKNQEFLKESRGVAESLGQCPVRDDFVEESKGEARSR</sequence>